<dbReference type="HAMAP" id="MF_00312">
    <property type="entry name" value="ATP_synth_F_arch"/>
    <property type="match status" value="1"/>
</dbReference>
<dbReference type="PANTHER" id="PTHR13861:SF2">
    <property type="entry name" value="V-TYPE PROTON ATPASE SUBUNIT F"/>
    <property type="match status" value="1"/>
</dbReference>
<evidence type="ECO:0000313" key="6">
    <source>
        <dbReference type="EMBL" id="ADP78035.1"/>
    </source>
</evidence>
<dbReference type="InterPro" id="IPR022944">
    <property type="entry name" value="ATPase_V1-cplx_fsu_bac/arc"/>
</dbReference>
<keyword evidence="5" id="KW-0472">Membrane</keyword>
<comment type="similarity">
    <text evidence="1 5">Belongs to the V-ATPase F subunit family.</text>
</comment>
<keyword evidence="5" id="KW-0066">ATP synthesis</keyword>
<proteinExistence type="inferred from homology"/>
<dbReference type="SUPFAM" id="SSF159468">
    <property type="entry name" value="AtpF-like"/>
    <property type="match status" value="1"/>
</dbReference>
<dbReference type="AlphaFoldDB" id="E3GX40"/>
<evidence type="ECO:0000256" key="4">
    <source>
        <dbReference type="ARBA" id="ARBA00023065"/>
    </source>
</evidence>
<dbReference type="Gene3D" id="3.40.50.10580">
    <property type="entry name" value="ATPase, V1 complex, subunit F"/>
    <property type="match status" value="1"/>
</dbReference>
<sequence length="104" mass="11630">MASKIAVMGDEDTVVGFKFGGIKDGYIITNKEEAKKTFENLIKEKDIIIITENIADKLRSEINKISEEPLPIIIEIPDKTGPSKKTVDPMRELVKKVIGVEMIK</sequence>
<keyword evidence="3 5" id="KW-0375">Hydrogen ion transport</keyword>
<evidence type="ECO:0000313" key="7">
    <source>
        <dbReference type="Proteomes" id="UP000002315"/>
    </source>
</evidence>
<evidence type="ECO:0000256" key="2">
    <source>
        <dbReference type="ARBA" id="ARBA00022448"/>
    </source>
</evidence>
<dbReference type="InterPro" id="IPR036906">
    <property type="entry name" value="ATPase_V1_fsu_sf"/>
</dbReference>
<dbReference type="GO" id="GO:0046933">
    <property type="term" value="F:proton-transporting ATP synthase activity, rotational mechanism"/>
    <property type="evidence" value="ECO:0007669"/>
    <property type="project" value="UniProtKB-UniRule"/>
</dbReference>
<gene>
    <name evidence="5" type="primary">atpF</name>
    <name evidence="6" type="ordered locus">Mfer_1249</name>
</gene>
<comment type="function">
    <text evidence="5">Component of the A-type ATP synthase that produces ATP from ADP in the presence of a proton gradient across the membrane.</text>
</comment>
<accession>E3GX40</accession>
<name>E3GX40_METFV</name>
<evidence type="ECO:0000256" key="5">
    <source>
        <dbReference type="HAMAP-Rule" id="MF_00312"/>
    </source>
</evidence>
<dbReference type="GO" id="GO:0005524">
    <property type="term" value="F:ATP binding"/>
    <property type="evidence" value="ECO:0007669"/>
    <property type="project" value="UniProtKB-UniRule"/>
</dbReference>
<dbReference type="GO" id="GO:0005886">
    <property type="term" value="C:plasma membrane"/>
    <property type="evidence" value="ECO:0007669"/>
    <property type="project" value="UniProtKB-SubCell"/>
</dbReference>
<comment type="subcellular location">
    <subcellularLocation>
        <location evidence="5">Cell membrane</location>
        <topology evidence="5">Peripheral membrane protein</topology>
    </subcellularLocation>
</comment>
<dbReference type="HOGENOM" id="CLU_135754_2_0_2"/>
<dbReference type="EMBL" id="CP002278">
    <property type="protein sequence ID" value="ADP78035.1"/>
    <property type="molecule type" value="Genomic_DNA"/>
</dbReference>
<keyword evidence="5" id="KW-1003">Cell membrane</keyword>
<reference evidence="6 7" key="1">
    <citation type="journal article" date="2010" name="Stand. Genomic Sci.">
        <title>Complete genome sequence of Methanothermus fervidus type strain (V24S).</title>
        <authorList>
            <person name="Anderson I."/>
            <person name="Djao O.D."/>
            <person name="Misra M."/>
            <person name="Chertkov O."/>
            <person name="Nolan M."/>
            <person name="Lucas S."/>
            <person name="Lapidus A."/>
            <person name="Del Rio T.G."/>
            <person name="Tice H."/>
            <person name="Cheng J.F."/>
            <person name="Tapia R."/>
            <person name="Han C."/>
            <person name="Goodwin L."/>
            <person name="Pitluck S."/>
            <person name="Liolios K."/>
            <person name="Ivanova N."/>
            <person name="Mavromatis K."/>
            <person name="Mikhailova N."/>
            <person name="Pati A."/>
            <person name="Brambilla E."/>
            <person name="Chen A."/>
            <person name="Palaniappan K."/>
            <person name="Land M."/>
            <person name="Hauser L."/>
            <person name="Chang Y.J."/>
            <person name="Jeffries C.D."/>
            <person name="Sikorski J."/>
            <person name="Spring S."/>
            <person name="Rohde M."/>
            <person name="Eichinger K."/>
            <person name="Huber H."/>
            <person name="Wirth R."/>
            <person name="Goker M."/>
            <person name="Detter J.C."/>
            <person name="Woyke T."/>
            <person name="Bristow J."/>
            <person name="Eisen J.A."/>
            <person name="Markowitz V."/>
            <person name="Hugenholtz P."/>
            <person name="Klenk H.P."/>
            <person name="Kyrpides N.C."/>
        </authorList>
    </citation>
    <scope>NUCLEOTIDE SEQUENCE [LARGE SCALE GENOMIC DNA]</scope>
    <source>
        <strain evidence="7">ATCC 43054 / DSM 2088 / JCM 10308 / V24 S</strain>
    </source>
</reference>
<comment type="subunit">
    <text evidence="5">Has multiple subunits with at least A(3), B(3), C, D, E, F, H, I and proteolipid K(x).</text>
</comment>
<organism evidence="6 7">
    <name type="scientific">Methanothermus fervidus (strain ATCC 43054 / DSM 2088 / JCM 10308 / V24 S)</name>
    <dbReference type="NCBI Taxonomy" id="523846"/>
    <lineage>
        <taxon>Archaea</taxon>
        <taxon>Methanobacteriati</taxon>
        <taxon>Methanobacteriota</taxon>
        <taxon>Methanomada group</taxon>
        <taxon>Methanobacteria</taxon>
        <taxon>Methanobacteriales</taxon>
        <taxon>Methanothermaceae</taxon>
        <taxon>Methanothermus</taxon>
    </lineage>
</organism>
<dbReference type="NCBIfam" id="NF003047">
    <property type="entry name" value="PRK03957.1"/>
    <property type="match status" value="1"/>
</dbReference>
<keyword evidence="4 5" id="KW-0406">Ion transport</keyword>
<protein>
    <recommendedName>
        <fullName evidence="5">A-type ATP synthase subunit F</fullName>
    </recommendedName>
</protein>
<keyword evidence="7" id="KW-1185">Reference proteome</keyword>
<dbReference type="PANTHER" id="PTHR13861">
    <property type="entry name" value="VACUOLAR ATP SYNTHASE SUBUNIT F"/>
    <property type="match status" value="1"/>
</dbReference>
<keyword evidence="2 5" id="KW-0813">Transport</keyword>
<dbReference type="OrthoDB" id="24971at2157"/>
<dbReference type="STRING" id="523846.Mfer_1249"/>
<dbReference type="InterPro" id="IPR008218">
    <property type="entry name" value="ATPase_V1-cplx_f_g_su"/>
</dbReference>
<evidence type="ECO:0000256" key="1">
    <source>
        <dbReference type="ARBA" id="ARBA00010148"/>
    </source>
</evidence>
<dbReference type="Proteomes" id="UP000002315">
    <property type="component" value="Chromosome"/>
</dbReference>
<dbReference type="Pfam" id="PF01990">
    <property type="entry name" value="ATP-synt_F"/>
    <property type="match status" value="1"/>
</dbReference>
<dbReference type="KEGG" id="mfv:Mfer_1249"/>
<dbReference type="GO" id="GO:0042777">
    <property type="term" value="P:proton motive force-driven plasma membrane ATP synthesis"/>
    <property type="evidence" value="ECO:0007669"/>
    <property type="project" value="UniProtKB-UniRule"/>
</dbReference>
<evidence type="ECO:0000256" key="3">
    <source>
        <dbReference type="ARBA" id="ARBA00022781"/>
    </source>
</evidence>
<dbReference type="GO" id="GO:0046961">
    <property type="term" value="F:proton-transporting ATPase activity, rotational mechanism"/>
    <property type="evidence" value="ECO:0007669"/>
    <property type="project" value="InterPro"/>
</dbReference>